<gene>
    <name evidence="6" type="ORF">MKW98_025305</name>
</gene>
<dbReference type="InterPro" id="IPR044549">
    <property type="entry name" value="bHLH_AtIBH1-like"/>
</dbReference>
<dbReference type="CDD" id="cd11444">
    <property type="entry name" value="bHLH_AtIBH1_like"/>
    <property type="match status" value="1"/>
</dbReference>
<sequence length="196" mass="22202">MRPTTSAFKQEFLKKWLVGLKICSSSVNNMNIVQRKKTIKLSADVAMASARDGKTLWSRALIAKASKQDDDNNKIIVEKILGDDKFQRVITYNNSEHSSNGSFTRKKVLRRSRSLRWKRKCMAPPSQRVLATSIAKRLVVKKKAQVLKTLVPGGESMVDDISLLEETLDYIFSLRAQVDVMRRLVNASNEVSENCK</sequence>
<reference evidence="6" key="1">
    <citation type="submission" date="2022-04" db="EMBL/GenBank/DDBJ databases">
        <title>A functionally conserved STORR gene fusion in Papaver species that diverged 16.8 million years ago.</title>
        <authorList>
            <person name="Catania T."/>
        </authorList>
    </citation>
    <scope>NUCLEOTIDE SEQUENCE</scope>
    <source>
        <strain evidence="6">S-188037</strain>
    </source>
</reference>
<evidence type="ECO:0000256" key="1">
    <source>
        <dbReference type="ARBA" id="ARBA00004123"/>
    </source>
</evidence>
<dbReference type="PANTHER" id="PTHR33124:SF5">
    <property type="entry name" value="TRANSCRIPTION FACTOR IBH1-LIKE 1"/>
    <property type="match status" value="1"/>
</dbReference>
<keyword evidence="7" id="KW-1185">Reference proteome</keyword>
<accession>A0AAD4S822</accession>
<evidence type="ECO:0000259" key="5">
    <source>
        <dbReference type="Pfam" id="PF26576"/>
    </source>
</evidence>
<dbReference type="InterPro" id="IPR036638">
    <property type="entry name" value="HLH_DNA-bd_sf"/>
</dbReference>
<dbReference type="GO" id="GO:0000976">
    <property type="term" value="F:transcription cis-regulatory region binding"/>
    <property type="evidence" value="ECO:0007669"/>
    <property type="project" value="UniProtKB-ARBA"/>
</dbReference>
<dbReference type="SUPFAM" id="SSF47459">
    <property type="entry name" value="HLH, helix-loop-helix DNA-binding domain"/>
    <property type="match status" value="1"/>
</dbReference>
<dbReference type="Proteomes" id="UP001202328">
    <property type="component" value="Unassembled WGS sequence"/>
</dbReference>
<dbReference type="GO" id="GO:0046983">
    <property type="term" value="F:protein dimerization activity"/>
    <property type="evidence" value="ECO:0007669"/>
    <property type="project" value="InterPro"/>
</dbReference>
<dbReference type="GO" id="GO:0006355">
    <property type="term" value="P:regulation of DNA-templated transcription"/>
    <property type="evidence" value="ECO:0007669"/>
    <property type="project" value="InterPro"/>
</dbReference>
<dbReference type="EMBL" id="JAJJMB010013814">
    <property type="protein sequence ID" value="KAI3865435.1"/>
    <property type="molecule type" value="Genomic_DNA"/>
</dbReference>
<organism evidence="6 7">
    <name type="scientific">Papaver atlanticum</name>
    <dbReference type="NCBI Taxonomy" id="357466"/>
    <lineage>
        <taxon>Eukaryota</taxon>
        <taxon>Viridiplantae</taxon>
        <taxon>Streptophyta</taxon>
        <taxon>Embryophyta</taxon>
        <taxon>Tracheophyta</taxon>
        <taxon>Spermatophyta</taxon>
        <taxon>Magnoliopsida</taxon>
        <taxon>Ranunculales</taxon>
        <taxon>Papaveraceae</taxon>
        <taxon>Papaveroideae</taxon>
        <taxon>Papaver</taxon>
    </lineage>
</organism>
<name>A0AAD4S822_9MAGN</name>
<feature type="domain" description="IBH1-like N-terminal" evidence="5">
    <location>
        <begin position="6"/>
        <end position="68"/>
    </location>
</feature>
<keyword evidence="2" id="KW-0805">Transcription regulation</keyword>
<dbReference type="GO" id="GO:0005634">
    <property type="term" value="C:nucleus"/>
    <property type="evidence" value="ECO:0007669"/>
    <property type="project" value="UniProtKB-SubCell"/>
</dbReference>
<evidence type="ECO:0000313" key="7">
    <source>
        <dbReference type="Proteomes" id="UP001202328"/>
    </source>
</evidence>
<dbReference type="InterPro" id="IPR059002">
    <property type="entry name" value="IBH1_N"/>
</dbReference>
<comment type="subcellular location">
    <subcellularLocation>
        <location evidence="1">Nucleus</location>
    </subcellularLocation>
</comment>
<evidence type="ECO:0000313" key="6">
    <source>
        <dbReference type="EMBL" id="KAI3865435.1"/>
    </source>
</evidence>
<evidence type="ECO:0000256" key="2">
    <source>
        <dbReference type="ARBA" id="ARBA00023015"/>
    </source>
</evidence>
<keyword evidence="3" id="KW-0804">Transcription</keyword>
<comment type="caution">
    <text evidence="6">The sequence shown here is derived from an EMBL/GenBank/DDBJ whole genome shotgun (WGS) entry which is preliminary data.</text>
</comment>
<keyword evidence="4" id="KW-0539">Nucleus</keyword>
<evidence type="ECO:0000256" key="4">
    <source>
        <dbReference type="ARBA" id="ARBA00023242"/>
    </source>
</evidence>
<dbReference type="InterPro" id="IPR044660">
    <property type="entry name" value="IBH1-like"/>
</dbReference>
<dbReference type="PANTHER" id="PTHR33124">
    <property type="entry name" value="TRANSCRIPTION FACTOR IBH1-LIKE 1"/>
    <property type="match status" value="1"/>
</dbReference>
<proteinExistence type="predicted"/>
<dbReference type="Pfam" id="PF26576">
    <property type="entry name" value="IBH1_N"/>
    <property type="match status" value="1"/>
</dbReference>
<evidence type="ECO:0000256" key="3">
    <source>
        <dbReference type="ARBA" id="ARBA00023163"/>
    </source>
</evidence>
<dbReference type="AlphaFoldDB" id="A0AAD4S822"/>
<protein>
    <recommendedName>
        <fullName evidence="5">IBH1-like N-terminal domain-containing protein</fullName>
    </recommendedName>
</protein>